<organism evidence="1 2">
    <name type="scientific">Tetracentron sinense</name>
    <name type="common">Spur-leaf</name>
    <dbReference type="NCBI Taxonomy" id="13715"/>
    <lineage>
        <taxon>Eukaryota</taxon>
        <taxon>Viridiplantae</taxon>
        <taxon>Streptophyta</taxon>
        <taxon>Embryophyta</taxon>
        <taxon>Tracheophyta</taxon>
        <taxon>Spermatophyta</taxon>
        <taxon>Magnoliopsida</taxon>
        <taxon>Trochodendrales</taxon>
        <taxon>Trochodendraceae</taxon>
        <taxon>Tetracentron</taxon>
    </lineage>
</organism>
<evidence type="ECO:0000313" key="2">
    <source>
        <dbReference type="Proteomes" id="UP000655225"/>
    </source>
</evidence>
<gene>
    <name evidence="1" type="ORF">HHK36_027088</name>
</gene>
<dbReference type="AlphaFoldDB" id="A0A834YGZ6"/>
<dbReference type="InterPro" id="IPR029055">
    <property type="entry name" value="Ntn_hydrolases_N"/>
</dbReference>
<evidence type="ECO:0000313" key="1">
    <source>
        <dbReference type="EMBL" id="KAF8388419.1"/>
    </source>
</evidence>
<dbReference type="OrthoDB" id="204949at2759"/>
<keyword evidence="2" id="KW-1185">Reference proteome</keyword>
<protein>
    <submittedName>
        <fullName evidence="1">Uncharacterized protein</fullName>
    </submittedName>
</protein>
<name>A0A834YGZ6_TETSI</name>
<dbReference type="Gene3D" id="3.60.20.10">
    <property type="entry name" value="Glutamine Phosphoribosylpyrophosphate, subunit 1, domain 1"/>
    <property type="match status" value="1"/>
</dbReference>
<accession>A0A834YGZ6</accession>
<dbReference type="SUPFAM" id="SSF56235">
    <property type="entry name" value="N-terminal nucleophile aminohydrolases (Ntn hydrolases)"/>
    <property type="match status" value="1"/>
</dbReference>
<sequence length="130" mass="13983">MRRSNCTDGIDKEEKQRKGFYGFGALFGSLRGIDAGNLFAKPKSGVFVILLLRSLMAGPTGKESLAANPISSVGVARSISVHEEPEELFETIAQALLSSVDRDCLSGWGGHVFVVTPTAVKEKILKGRMD</sequence>
<dbReference type="Proteomes" id="UP000655225">
    <property type="component" value="Unassembled WGS sequence"/>
</dbReference>
<dbReference type="EMBL" id="JABCRI010000020">
    <property type="protein sequence ID" value="KAF8388419.1"/>
    <property type="molecule type" value="Genomic_DNA"/>
</dbReference>
<proteinExistence type="predicted"/>
<comment type="caution">
    <text evidence="1">The sequence shown here is derived from an EMBL/GenBank/DDBJ whole genome shotgun (WGS) entry which is preliminary data.</text>
</comment>
<reference evidence="1 2" key="1">
    <citation type="submission" date="2020-04" db="EMBL/GenBank/DDBJ databases">
        <title>Plant Genome Project.</title>
        <authorList>
            <person name="Zhang R.-G."/>
        </authorList>
    </citation>
    <scope>NUCLEOTIDE SEQUENCE [LARGE SCALE GENOMIC DNA]</scope>
    <source>
        <strain evidence="1">YNK0</strain>
        <tissue evidence="1">Leaf</tissue>
    </source>
</reference>